<dbReference type="SUPFAM" id="SSF47473">
    <property type="entry name" value="EF-hand"/>
    <property type="match status" value="1"/>
</dbReference>
<organism evidence="8 9">
    <name type="scientific">Prymnesium parvum</name>
    <name type="common">Toxic golden alga</name>
    <dbReference type="NCBI Taxonomy" id="97485"/>
    <lineage>
        <taxon>Eukaryota</taxon>
        <taxon>Haptista</taxon>
        <taxon>Haptophyta</taxon>
        <taxon>Prymnesiophyceae</taxon>
        <taxon>Prymnesiales</taxon>
        <taxon>Prymnesiaceae</taxon>
        <taxon>Prymnesium</taxon>
    </lineage>
</organism>
<dbReference type="InterPro" id="IPR038050">
    <property type="entry name" value="Neuro_actylchol_rec"/>
</dbReference>
<dbReference type="Pfam" id="PF02931">
    <property type="entry name" value="Neur_chan_LBD"/>
    <property type="match status" value="1"/>
</dbReference>
<dbReference type="SUPFAM" id="SSF90112">
    <property type="entry name" value="Neurotransmitter-gated ion-channel transmembrane pore"/>
    <property type="match status" value="1"/>
</dbReference>
<evidence type="ECO:0000313" key="9">
    <source>
        <dbReference type="Proteomes" id="UP001515480"/>
    </source>
</evidence>
<dbReference type="InterPro" id="IPR006201">
    <property type="entry name" value="Neur_channel"/>
</dbReference>
<dbReference type="CDD" id="cd18989">
    <property type="entry name" value="LGIC_ECD_cation"/>
    <property type="match status" value="1"/>
</dbReference>
<dbReference type="InterPro" id="IPR036719">
    <property type="entry name" value="Neuro-gated_channel_TM_sf"/>
</dbReference>
<feature type="transmembrane region" description="Helical" evidence="5">
    <location>
        <begin position="282"/>
        <end position="303"/>
    </location>
</feature>
<feature type="transmembrane region" description="Helical" evidence="5">
    <location>
        <begin position="535"/>
        <end position="553"/>
    </location>
</feature>
<feature type="domain" description="Neurotransmitter-gated ion-channel transmembrane" evidence="7">
    <location>
        <begin position="267"/>
        <end position="412"/>
    </location>
</feature>
<evidence type="ECO:0000256" key="3">
    <source>
        <dbReference type="ARBA" id="ARBA00022989"/>
    </source>
</evidence>
<dbReference type="AlphaFoldDB" id="A0AB34IUT0"/>
<keyword evidence="3 5" id="KW-1133">Transmembrane helix</keyword>
<evidence type="ECO:0000256" key="2">
    <source>
        <dbReference type="ARBA" id="ARBA00022692"/>
    </source>
</evidence>
<proteinExistence type="predicted"/>
<protein>
    <recommendedName>
        <fullName evidence="10">Neurotransmitter-gated ion-channel ligand-binding domain-containing protein</fullName>
    </recommendedName>
</protein>
<dbReference type="GO" id="GO:0004888">
    <property type="term" value="F:transmembrane signaling receptor activity"/>
    <property type="evidence" value="ECO:0007669"/>
    <property type="project" value="InterPro"/>
</dbReference>
<dbReference type="InterPro" id="IPR006202">
    <property type="entry name" value="Neur_chan_lig-bd"/>
</dbReference>
<dbReference type="Gene3D" id="2.70.170.10">
    <property type="entry name" value="Neurotransmitter-gated ion-channel ligand-binding domain"/>
    <property type="match status" value="1"/>
</dbReference>
<name>A0AB34IUT0_PRYPA</name>
<evidence type="ECO:0000256" key="5">
    <source>
        <dbReference type="SAM" id="Phobius"/>
    </source>
</evidence>
<dbReference type="Gene3D" id="1.20.58.390">
    <property type="entry name" value="Neurotransmitter-gated ion-channel transmembrane domain"/>
    <property type="match status" value="1"/>
</dbReference>
<accession>A0AB34IUT0</accession>
<feature type="domain" description="Neurotransmitter-gated ion-channel ligand-binding" evidence="6">
    <location>
        <begin position="35"/>
        <end position="250"/>
    </location>
</feature>
<keyword evidence="2 5" id="KW-0812">Transmembrane</keyword>
<feature type="transmembrane region" description="Helical" evidence="5">
    <location>
        <begin position="573"/>
        <end position="597"/>
    </location>
</feature>
<dbReference type="Proteomes" id="UP001515480">
    <property type="component" value="Unassembled WGS sequence"/>
</dbReference>
<dbReference type="InterPro" id="IPR011992">
    <property type="entry name" value="EF-hand-dom_pair"/>
</dbReference>
<dbReference type="Pfam" id="PF02932">
    <property type="entry name" value="Neur_chan_memb"/>
    <property type="match status" value="1"/>
</dbReference>
<evidence type="ECO:0008006" key="10">
    <source>
        <dbReference type="Google" id="ProtNLM"/>
    </source>
</evidence>
<evidence type="ECO:0000313" key="8">
    <source>
        <dbReference type="EMBL" id="KAL1505119.1"/>
    </source>
</evidence>
<dbReference type="InterPro" id="IPR036734">
    <property type="entry name" value="Neur_chan_lig-bd_sf"/>
</dbReference>
<comment type="caution">
    <text evidence="8">The sequence shown here is derived from an EMBL/GenBank/DDBJ whole genome shotgun (WGS) entry which is preliminary data.</text>
</comment>
<reference evidence="8 9" key="1">
    <citation type="journal article" date="2024" name="Science">
        <title>Giant polyketide synthase enzymes in the biosynthesis of giant marine polyether toxins.</title>
        <authorList>
            <person name="Fallon T.R."/>
            <person name="Shende V.V."/>
            <person name="Wierzbicki I.H."/>
            <person name="Pendleton A.L."/>
            <person name="Watervoot N.F."/>
            <person name="Auber R.P."/>
            <person name="Gonzalez D.J."/>
            <person name="Wisecaver J.H."/>
            <person name="Moore B.S."/>
        </authorList>
    </citation>
    <scope>NUCLEOTIDE SEQUENCE [LARGE SCALE GENOMIC DNA]</scope>
    <source>
        <strain evidence="8 9">12B1</strain>
    </source>
</reference>
<dbReference type="PANTHER" id="PTHR18945">
    <property type="entry name" value="NEUROTRANSMITTER GATED ION CHANNEL"/>
    <property type="match status" value="1"/>
</dbReference>
<dbReference type="EMBL" id="JBGBPQ010000019">
    <property type="protein sequence ID" value="KAL1505119.1"/>
    <property type="molecule type" value="Genomic_DNA"/>
</dbReference>
<feature type="transmembrane region" description="Helical" evidence="5">
    <location>
        <begin position="315"/>
        <end position="339"/>
    </location>
</feature>
<feature type="transmembrane region" description="Helical" evidence="5">
    <location>
        <begin position="253"/>
        <end position="270"/>
    </location>
</feature>
<gene>
    <name evidence="8" type="ORF">AB1Y20_008878</name>
</gene>
<sequence length="697" mass="79265">MALALLAAACAQGIDLPPNFRRSYSDASTTLRAALFGGGYDFTSPPTSDRLDIYSKAGTSVALQIRFFKVEDVSLSQGSMRLKVWLRTRWVDKRLSWTPAEYGNITQIWVATLDEHKEIWLPDLTHYNSKSALAEGFDSPHARVESDGTVFWSRNGVLDVMCKFSGLVSFPKDKLSCQIEFGGWIHRGGVQGIEALDGGYAFETQEATSGSSYQEFTIESVNYTAVTYTYSCCPSEPWPVLLYTVRLARNSQFFEWFTTFIWIFTLLSMLPAFMSFEVGERLGFGITMVLVIEVAKTTAASYLPICSELLWLDLLIVSSEFFALISLAETCVVLSLSYYTEEHLMPPWLAHLWRQLSGRCCCRKRSHQSGAALKAYKRMENESCAGAFYRLRNEAQVRTSRSSVEVIREEPSTPTERYNTADAKRLVFYEKLFFALDSEAKGYITFEEAAKFLGYAALDLPPNERKRLLQEASSEDETLVRFEFVELCILSLQQVPLDVLEWSIENMVSSKTMVDRRNTIKWRRVAKTVDMRSRIILPVAYITWLVTLFNLDFSDNYATDPEAPMFNGFGNVALSTAGVLKSIVPPLVTIFILFSWYMSRRLAVKRELLQKAILLEPHRKAEKMISRHRKLAAFDSKKDSQDGFQAEYGHCLLPLQHPKFPSTFSQRILRGALRPTLRFKTRHSNHMRTSDTSIAAH</sequence>
<evidence type="ECO:0000259" key="6">
    <source>
        <dbReference type="Pfam" id="PF02931"/>
    </source>
</evidence>
<comment type="subcellular location">
    <subcellularLocation>
        <location evidence="1">Membrane</location>
        <topology evidence="1">Multi-pass membrane protein</topology>
    </subcellularLocation>
</comment>
<keyword evidence="4 5" id="KW-0472">Membrane</keyword>
<dbReference type="GO" id="GO:0005230">
    <property type="term" value="F:extracellular ligand-gated monoatomic ion channel activity"/>
    <property type="evidence" value="ECO:0007669"/>
    <property type="project" value="InterPro"/>
</dbReference>
<keyword evidence="9" id="KW-1185">Reference proteome</keyword>
<evidence type="ECO:0000259" key="7">
    <source>
        <dbReference type="Pfam" id="PF02932"/>
    </source>
</evidence>
<evidence type="ECO:0000256" key="4">
    <source>
        <dbReference type="ARBA" id="ARBA00023136"/>
    </source>
</evidence>
<evidence type="ECO:0000256" key="1">
    <source>
        <dbReference type="ARBA" id="ARBA00004141"/>
    </source>
</evidence>
<dbReference type="SUPFAM" id="SSF63712">
    <property type="entry name" value="Nicotinic receptor ligand binding domain-like"/>
    <property type="match status" value="1"/>
</dbReference>
<dbReference type="GO" id="GO:0016020">
    <property type="term" value="C:membrane"/>
    <property type="evidence" value="ECO:0007669"/>
    <property type="project" value="UniProtKB-SubCell"/>
</dbReference>
<dbReference type="InterPro" id="IPR006029">
    <property type="entry name" value="Neurotrans-gated_channel_TM"/>
</dbReference>